<accession>A0A5N6JUE4</accession>
<sequence>MQPLASIPMVCSTVTFVLAMLCLFAGNKPGFMEDYHIVTLNTSEVGQNLIPTKTSGSDSTPTSISVGGIVSSLSSISPAGIVSGLSGLIPREPGIGDDIANALGDIENGIADKVAKTLGIQDWYSLHLMDMCEGTYTPNATANGAGLNVSSCTNQTAMYHFDINSIISEQLSIGPLHLNLSDINWPSAIQDGLDTLSTALNATFVFYCIGSAAAGLAVLTSLAAIFITSRLFSFLNWGLASLGLFALGIASIIVTVLQNKAAHIINKFGNDIGLYAYKGHKYLVLTWVATAFIAVAAIAWIGIFFLGRRQEGNNFHEKYHFGKRSRQSGSSEFARRGA</sequence>
<dbReference type="GO" id="GO:0031505">
    <property type="term" value="P:fungal-type cell wall organization"/>
    <property type="evidence" value="ECO:0007669"/>
    <property type="project" value="TreeGrafter"/>
</dbReference>
<feature type="transmembrane region" description="Helical" evidence="1">
    <location>
        <begin position="234"/>
        <end position="257"/>
    </location>
</feature>
<proteinExistence type="predicted"/>
<dbReference type="GO" id="GO:0051285">
    <property type="term" value="C:cell cortex of cell tip"/>
    <property type="evidence" value="ECO:0007669"/>
    <property type="project" value="TreeGrafter"/>
</dbReference>
<dbReference type="PANTHER" id="PTHR28019:SF7">
    <property type="entry name" value="SUR7 PROTEIN"/>
    <property type="match status" value="1"/>
</dbReference>
<dbReference type="Pfam" id="PF06687">
    <property type="entry name" value="SUR7"/>
    <property type="match status" value="1"/>
</dbReference>
<dbReference type="InterPro" id="IPR052413">
    <property type="entry name" value="SUR7_domain"/>
</dbReference>
<feature type="transmembrane region" description="Helical" evidence="1">
    <location>
        <begin position="204"/>
        <end position="228"/>
    </location>
</feature>
<feature type="transmembrane region" description="Helical" evidence="1">
    <location>
        <begin position="282"/>
        <end position="306"/>
    </location>
</feature>
<gene>
    <name evidence="2" type="ORF">EYC80_008166</name>
</gene>
<name>A0A5N6JUE4_MONLA</name>
<keyword evidence="1" id="KW-0472">Membrane</keyword>
<dbReference type="Proteomes" id="UP000326757">
    <property type="component" value="Unassembled WGS sequence"/>
</dbReference>
<reference evidence="2 3" key="1">
    <citation type="submission" date="2019-06" db="EMBL/GenBank/DDBJ databases">
        <title>Genome Sequence of the Brown Rot Fungal Pathogen Monilinia laxa.</title>
        <authorList>
            <person name="De Miccolis Angelini R.M."/>
            <person name="Landi L."/>
            <person name="Abate D."/>
            <person name="Pollastro S."/>
            <person name="Romanazzi G."/>
            <person name="Faretra F."/>
        </authorList>
    </citation>
    <scope>NUCLEOTIDE SEQUENCE [LARGE SCALE GENOMIC DNA]</scope>
    <source>
        <strain evidence="2 3">Mlax316</strain>
    </source>
</reference>
<keyword evidence="3" id="KW-1185">Reference proteome</keyword>
<evidence type="ECO:0000313" key="2">
    <source>
        <dbReference type="EMBL" id="KAB8292445.1"/>
    </source>
</evidence>
<dbReference type="OrthoDB" id="4159154at2759"/>
<organism evidence="2 3">
    <name type="scientific">Monilinia laxa</name>
    <name type="common">Brown rot fungus</name>
    <name type="synonym">Sclerotinia laxa</name>
    <dbReference type="NCBI Taxonomy" id="61186"/>
    <lineage>
        <taxon>Eukaryota</taxon>
        <taxon>Fungi</taxon>
        <taxon>Dikarya</taxon>
        <taxon>Ascomycota</taxon>
        <taxon>Pezizomycotina</taxon>
        <taxon>Leotiomycetes</taxon>
        <taxon>Helotiales</taxon>
        <taxon>Sclerotiniaceae</taxon>
        <taxon>Monilinia</taxon>
    </lineage>
</organism>
<evidence type="ECO:0000256" key="1">
    <source>
        <dbReference type="SAM" id="Phobius"/>
    </source>
</evidence>
<dbReference type="EMBL" id="VIGI01000013">
    <property type="protein sequence ID" value="KAB8292445.1"/>
    <property type="molecule type" value="Genomic_DNA"/>
</dbReference>
<dbReference type="InterPro" id="IPR009571">
    <property type="entry name" value="SUR7/Rim9-like_fungi"/>
</dbReference>
<dbReference type="GO" id="GO:0005886">
    <property type="term" value="C:plasma membrane"/>
    <property type="evidence" value="ECO:0007669"/>
    <property type="project" value="InterPro"/>
</dbReference>
<evidence type="ECO:0008006" key="4">
    <source>
        <dbReference type="Google" id="ProtNLM"/>
    </source>
</evidence>
<dbReference type="PANTHER" id="PTHR28019">
    <property type="entry name" value="CELL MEMBRANE PROTEIN YLR413W-RELATED"/>
    <property type="match status" value="1"/>
</dbReference>
<keyword evidence="1" id="KW-0812">Transmembrane</keyword>
<dbReference type="AlphaFoldDB" id="A0A5N6JUE4"/>
<feature type="transmembrane region" description="Helical" evidence="1">
    <location>
        <begin position="6"/>
        <end position="26"/>
    </location>
</feature>
<comment type="caution">
    <text evidence="2">The sequence shown here is derived from an EMBL/GenBank/DDBJ whole genome shotgun (WGS) entry which is preliminary data.</text>
</comment>
<protein>
    <recommendedName>
        <fullName evidence="4">Sur7 protein</fullName>
    </recommendedName>
</protein>
<keyword evidence="1" id="KW-1133">Transmembrane helix</keyword>
<evidence type="ECO:0000313" key="3">
    <source>
        <dbReference type="Proteomes" id="UP000326757"/>
    </source>
</evidence>